<evidence type="ECO:0000256" key="9">
    <source>
        <dbReference type="HAMAP-Rule" id="MF_01682"/>
    </source>
</evidence>
<evidence type="ECO:0000256" key="6">
    <source>
        <dbReference type="ARBA" id="ARBA00023002"/>
    </source>
</evidence>
<dbReference type="PANTHER" id="PTHR23418:SF0">
    <property type="entry name" value="ACIREDUCTONE DIOXYGENASE"/>
    <property type="match status" value="1"/>
</dbReference>
<dbReference type="GO" id="GO:0016151">
    <property type="term" value="F:nickel cation binding"/>
    <property type="evidence" value="ECO:0007669"/>
    <property type="project" value="UniProtKB-UniRule"/>
</dbReference>
<protein>
    <recommendedName>
        <fullName evidence="9">Acireductone dioxygenase</fullName>
    </recommendedName>
    <alternativeName>
        <fullName evidence="9">1,2-dihydroxy-3-keto-5-methylthiopentene dioxygenase</fullName>
        <shortName evidence="9">DHK-MTPene dioxygenase</shortName>
    </alternativeName>
    <alternativeName>
        <fullName evidence="9">Acireductone dioxygenase (Fe(2+)-requiring)</fullName>
        <shortName evidence="9">ARD'</shortName>
        <shortName evidence="9">Fe-ARD</shortName>
        <ecNumber evidence="9">1.13.11.54</ecNumber>
    </alternativeName>
    <alternativeName>
        <fullName evidence="9">Acireductone dioxygenase (Ni(2+)-requiring)</fullName>
        <shortName evidence="9">ARD</shortName>
        <shortName evidence="9">Ni-ARD</shortName>
        <ecNumber evidence="9">1.13.11.53</ecNumber>
    </alternativeName>
</protein>
<comment type="cofactor">
    <cofactor evidence="9">
        <name>Ni(2+)</name>
        <dbReference type="ChEBI" id="CHEBI:49786"/>
    </cofactor>
    <text evidence="9">Binds 1 nickel ion per monomer.</text>
</comment>
<comment type="subunit">
    <text evidence="9">Monomer.</text>
</comment>
<evidence type="ECO:0000256" key="3">
    <source>
        <dbReference type="ARBA" id="ARBA00022605"/>
    </source>
</evidence>
<reference evidence="10 11" key="1">
    <citation type="submission" date="2018-05" db="EMBL/GenBank/DDBJ databases">
        <title>Lujinxingia marina gen. nov. sp. nov., a new facultative anaerobic member of the class Deltaproteobacteria, and proposal of Lujinxingaceae fam. nov.</title>
        <authorList>
            <person name="Li C.-M."/>
        </authorList>
    </citation>
    <scope>NUCLEOTIDE SEQUENCE [LARGE SCALE GENOMIC DNA]</scope>
    <source>
        <strain evidence="10 11">B210</strain>
    </source>
</reference>
<feature type="site" description="May play a role in metal incorporation in vivo" evidence="9">
    <location>
        <position position="97"/>
    </location>
</feature>
<feature type="binding site" evidence="9">
    <location>
        <position position="143"/>
    </location>
    <ligand>
        <name>Ni(2+)</name>
        <dbReference type="ChEBI" id="CHEBI:49786"/>
    </ligand>
</feature>
<dbReference type="UniPathway" id="UPA00904">
    <property type="reaction ID" value="UER00878"/>
</dbReference>
<dbReference type="HAMAP" id="MF_01682">
    <property type="entry name" value="Salvage_MtnD"/>
    <property type="match status" value="1"/>
</dbReference>
<dbReference type="GO" id="GO:0019284">
    <property type="term" value="P:L-methionine salvage from S-adenosylmethionine"/>
    <property type="evidence" value="ECO:0007669"/>
    <property type="project" value="InterPro"/>
</dbReference>
<evidence type="ECO:0000313" key="11">
    <source>
        <dbReference type="Proteomes" id="UP000249169"/>
    </source>
</evidence>
<dbReference type="Pfam" id="PF03079">
    <property type="entry name" value="ARD"/>
    <property type="match status" value="1"/>
</dbReference>
<dbReference type="InterPro" id="IPR011051">
    <property type="entry name" value="RmlC_Cupin_sf"/>
</dbReference>
<dbReference type="InterPro" id="IPR023956">
    <property type="entry name" value="ARD_bac"/>
</dbReference>
<comment type="similarity">
    <text evidence="9">Belongs to the acireductone dioxygenase (ARD) family.</text>
</comment>
<dbReference type="GO" id="GO:0010309">
    <property type="term" value="F:acireductone dioxygenase [iron(II)-requiring] activity"/>
    <property type="evidence" value="ECO:0007669"/>
    <property type="project" value="UniProtKB-UniRule"/>
</dbReference>
<keyword evidence="4 9" id="KW-0479">Metal-binding</keyword>
<evidence type="ECO:0000256" key="1">
    <source>
        <dbReference type="ARBA" id="ARBA00000428"/>
    </source>
</evidence>
<dbReference type="GO" id="GO:0005506">
    <property type="term" value="F:iron ion binding"/>
    <property type="evidence" value="ECO:0007669"/>
    <property type="project" value="UniProtKB-UniRule"/>
</dbReference>
<name>A0A328CAF3_9DELT</name>
<dbReference type="EC" id="1.13.11.53" evidence="9"/>
<feature type="binding site" evidence="9">
    <location>
        <position position="104"/>
    </location>
    <ligand>
        <name>Ni(2+)</name>
        <dbReference type="ChEBI" id="CHEBI:49786"/>
    </ligand>
</feature>
<dbReference type="AlphaFoldDB" id="A0A328CAF3"/>
<keyword evidence="3 9" id="KW-0028">Amino-acid biosynthesis</keyword>
<keyword evidence="11" id="KW-1185">Reference proteome</keyword>
<feature type="binding site" evidence="9">
    <location>
        <position position="104"/>
    </location>
    <ligand>
        <name>Fe(2+)</name>
        <dbReference type="ChEBI" id="CHEBI:29033"/>
    </ligand>
</feature>
<accession>A0A328CAF3</accession>
<proteinExistence type="inferred from homology"/>
<keyword evidence="5 9" id="KW-0223">Dioxygenase</keyword>
<dbReference type="InterPro" id="IPR014710">
    <property type="entry name" value="RmlC-like_jellyroll"/>
</dbReference>
<evidence type="ECO:0000313" key="10">
    <source>
        <dbReference type="EMBL" id="RAL23918.1"/>
    </source>
</evidence>
<feature type="binding site" evidence="9">
    <location>
        <position position="143"/>
    </location>
    <ligand>
        <name>Fe(2+)</name>
        <dbReference type="ChEBI" id="CHEBI:29033"/>
    </ligand>
</feature>
<dbReference type="GO" id="GO:0019509">
    <property type="term" value="P:L-methionine salvage from methylthioadenosine"/>
    <property type="evidence" value="ECO:0007669"/>
    <property type="project" value="UniProtKB-UniRule"/>
</dbReference>
<keyword evidence="2 9" id="KW-0533">Nickel</keyword>
<evidence type="ECO:0000256" key="7">
    <source>
        <dbReference type="ARBA" id="ARBA00023004"/>
    </source>
</evidence>
<feature type="site" description="Important to generate the dianion" evidence="9">
    <location>
        <position position="106"/>
    </location>
</feature>
<keyword evidence="6 9" id="KW-0560">Oxidoreductase</keyword>
<dbReference type="SUPFAM" id="SSF51182">
    <property type="entry name" value="RmlC-like cupins"/>
    <property type="match status" value="1"/>
</dbReference>
<feature type="binding site" evidence="9">
    <location>
        <position position="98"/>
    </location>
    <ligand>
        <name>Fe(2+)</name>
        <dbReference type="ChEBI" id="CHEBI:29033"/>
    </ligand>
</feature>
<organism evidence="10 11">
    <name type="scientific">Lujinxingia litoralis</name>
    <dbReference type="NCBI Taxonomy" id="2211119"/>
    <lineage>
        <taxon>Bacteria</taxon>
        <taxon>Deltaproteobacteria</taxon>
        <taxon>Bradymonadales</taxon>
        <taxon>Lujinxingiaceae</taxon>
        <taxon>Lujinxingia</taxon>
    </lineage>
</organism>
<dbReference type="Gene3D" id="2.60.120.10">
    <property type="entry name" value="Jelly Rolls"/>
    <property type="match status" value="1"/>
</dbReference>
<feature type="site" description="May play a role in transmitting local conformational changes" evidence="9">
    <location>
        <position position="103"/>
    </location>
</feature>
<comment type="caution">
    <text evidence="10">The sequence shown here is derived from an EMBL/GenBank/DDBJ whole genome shotgun (WGS) entry which is preliminary data.</text>
</comment>
<dbReference type="InterPro" id="IPR004313">
    <property type="entry name" value="ARD"/>
</dbReference>
<feature type="binding site" evidence="9">
    <location>
        <position position="98"/>
    </location>
    <ligand>
        <name>Ni(2+)</name>
        <dbReference type="ChEBI" id="CHEBI:49786"/>
    </ligand>
</feature>
<gene>
    <name evidence="9" type="primary">mtnD</name>
    <name evidence="10" type="ORF">DL240_07155</name>
</gene>
<feature type="binding site" evidence="9">
    <location>
        <position position="100"/>
    </location>
    <ligand>
        <name>Ni(2+)</name>
        <dbReference type="ChEBI" id="CHEBI:49786"/>
    </ligand>
</feature>
<evidence type="ECO:0000256" key="8">
    <source>
        <dbReference type="ARBA" id="ARBA00023167"/>
    </source>
</evidence>
<evidence type="ECO:0000256" key="2">
    <source>
        <dbReference type="ARBA" id="ARBA00022596"/>
    </source>
</evidence>
<dbReference type="RefSeq" id="WP_111729172.1">
    <property type="nucleotide sequence ID" value="NZ_QHKO01000002.1"/>
</dbReference>
<evidence type="ECO:0000256" key="4">
    <source>
        <dbReference type="ARBA" id="ARBA00022723"/>
    </source>
</evidence>
<comment type="catalytic activity">
    <reaction evidence="1 9">
        <text>1,2-dihydroxy-5-(methylsulfanyl)pent-1-en-3-one + O2 = 4-methylsulfanyl-2-oxobutanoate + formate + 2 H(+)</text>
        <dbReference type="Rhea" id="RHEA:24504"/>
        <dbReference type="ChEBI" id="CHEBI:15378"/>
        <dbReference type="ChEBI" id="CHEBI:15379"/>
        <dbReference type="ChEBI" id="CHEBI:15740"/>
        <dbReference type="ChEBI" id="CHEBI:16723"/>
        <dbReference type="ChEBI" id="CHEBI:49252"/>
        <dbReference type="EC" id="1.13.11.54"/>
    </reaction>
</comment>
<dbReference type="PANTHER" id="PTHR23418">
    <property type="entry name" value="ACIREDUCTONE DIOXYGENASE"/>
    <property type="match status" value="1"/>
</dbReference>
<comment type="catalytic activity">
    <reaction evidence="9">
        <text>1,2-dihydroxy-5-(methylsulfanyl)pent-1-en-3-one + O2 = 3-(methylsulfanyl)propanoate + CO + formate + 2 H(+)</text>
        <dbReference type="Rhea" id="RHEA:14161"/>
        <dbReference type="ChEBI" id="CHEBI:15378"/>
        <dbReference type="ChEBI" id="CHEBI:15379"/>
        <dbReference type="ChEBI" id="CHEBI:15740"/>
        <dbReference type="ChEBI" id="CHEBI:17245"/>
        <dbReference type="ChEBI" id="CHEBI:49016"/>
        <dbReference type="ChEBI" id="CHEBI:49252"/>
        <dbReference type="EC" id="1.13.11.53"/>
    </reaction>
</comment>
<dbReference type="CDD" id="cd02232">
    <property type="entry name" value="cupin_ARD"/>
    <property type="match status" value="1"/>
</dbReference>
<keyword evidence="8 9" id="KW-0486">Methionine biosynthesis</keyword>
<dbReference type="GO" id="GO:0010308">
    <property type="term" value="F:acireductone dioxygenase (Ni2+-requiring) activity"/>
    <property type="evidence" value="ECO:0007669"/>
    <property type="project" value="UniProtKB-UniRule"/>
</dbReference>
<comment type="pathway">
    <text evidence="9">Amino-acid biosynthesis; L-methionine biosynthesis via salvage pathway; L-methionine from S-methyl-5-thio-alpha-D-ribose 1-phosphate: step 5/6.</text>
</comment>
<keyword evidence="7 9" id="KW-0408">Iron</keyword>
<evidence type="ECO:0000256" key="5">
    <source>
        <dbReference type="ARBA" id="ARBA00022964"/>
    </source>
</evidence>
<dbReference type="OrthoDB" id="9795636at2"/>
<dbReference type="Proteomes" id="UP000249169">
    <property type="component" value="Unassembled WGS sequence"/>
</dbReference>
<comment type="cofactor">
    <cofactor evidence="9">
        <name>Fe(2+)</name>
        <dbReference type="ChEBI" id="CHEBI:29033"/>
    </cofactor>
    <text evidence="9">Binds 1 Fe(2+) cation per monomer.</text>
</comment>
<dbReference type="EC" id="1.13.11.54" evidence="9"/>
<comment type="function">
    <text evidence="9">Catalyzes 2 different reactions between oxygene and the acireductone 1,2-dihydroxy-3-keto-5-methylthiopentene (DHK-MTPene) depending upon the metal bound in the active site. Fe-containing acireductone dioxygenase (Fe-ARD) produces formate and 2-keto-4-methylthiobutyrate (KMTB), the alpha-ketoacid precursor of methionine in the methionine recycle pathway. Ni-containing acireductone dioxygenase (Ni-ARD) produces methylthiopropionate, carbon monoxide and formate, and does not lie on the methionine recycle pathway.</text>
</comment>
<dbReference type="EMBL" id="QHKO01000002">
    <property type="protein sequence ID" value="RAL23918.1"/>
    <property type="molecule type" value="Genomic_DNA"/>
</dbReference>
<feature type="binding site" evidence="9">
    <location>
        <position position="100"/>
    </location>
    <ligand>
        <name>Fe(2+)</name>
        <dbReference type="ChEBI" id="CHEBI:29033"/>
    </ligand>
</feature>
<sequence>MAELRVRGTDEVLRDAAEIDAFVKGYGLGYERWDISRLHSDEARAIQAETEQERILKVFAEEIAALKERGGYQSADVIALTPETPNLEALLAKFDKEHEHSEDEVRFVVDGSGVFTIHGEDDRVFDVEVHPGDLLVVPSGTWHWFDLCEDKTITCIRVFESKDGWVAHYRQ</sequence>